<dbReference type="Gene3D" id="3.40.50.1820">
    <property type="entry name" value="alpha/beta hydrolase"/>
    <property type="match status" value="1"/>
</dbReference>
<protein>
    <submittedName>
        <fullName evidence="3">Alpha/beta fold hydrolase</fullName>
    </submittedName>
</protein>
<feature type="chain" id="PRO_5019524710" evidence="1">
    <location>
        <begin position="24"/>
        <end position="268"/>
    </location>
</feature>
<dbReference type="KEGG" id="sedi:EBB79_16155"/>
<dbReference type="PANTHER" id="PTHR37946">
    <property type="entry name" value="SLL1969 PROTEIN"/>
    <property type="match status" value="1"/>
</dbReference>
<gene>
    <name evidence="3" type="ORF">EBB79_16155</name>
</gene>
<dbReference type="PANTHER" id="PTHR37946:SF1">
    <property type="entry name" value="SLL1969 PROTEIN"/>
    <property type="match status" value="1"/>
</dbReference>
<dbReference type="Pfam" id="PF12697">
    <property type="entry name" value="Abhydrolase_6"/>
    <property type="match status" value="1"/>
</dbReference>
<organism evidence="3 4">
    <name type="scientific">Parasedimentitalea marina</name>
    <dbReference type="NCBI Taxonomy" id="2483033"/>
    <lineage>
        <taxon>Bacteria</taxon>
        <taxon>Pseudomonadati</taxon>
        <taxon>Pseudomonadota</taxon>
        <taxon>Alphaproteobacteria</taxon>
        <taxon>Rhodobacterales</taxon>
        <taxon>Paracoccaceae</taxon>
        <taxon>Parasedimentitalea</taxon>
    </lineage>
</organism>
<dbReference type="OrthoDB" id="556502at2"/>
<dbReference type="GO" id="GO:0016787">
    <property type="term" value="F:hydrolase activity"/>
    <property type="evidence" value="ECO:0007669"/>
    <property type="project" value="UniProtKB-KW"/>
</dbReference>
<dbReference type="AlphaFoldDB" id="A0A3T0N5E4"/>
<feature type="domain" description="AB hydrolase-1" evidence="2">
    <location>
        <begin position="29"/>
        <end position="148"/>
    </location>
</feature>
<dbReference type="RefSeq" id="WP_127749809.1">
    <property type="nucleotide sequence ID" value="NZ_CP033219.1"/>
</dbReference>
<keyword evidence="1" id="KW-0732">Signal</keyword>
<evidence type="ECO:0000259" key="2">
    <source>
        <dbReference type="Pfam" id="PF12697"/>
    </source>
</evidence>
<dbReference type="InterPro" id="IPR000073">
    <property type="entry name" value="AB_hydrolase_1"/>
</dbReference>
<dbReference type="SUPFAM" id="SSF53474">
    <property type="entry name" value="alpha/beta-Hydrolases"/>
    <property type="match status" value="1"/>
</dbReference>
<dbReference type="EMBL" id="CP033219">
    <property type="protein sequence ID" value="AZV79260.1"/>
    <property type="molecule type" value="Genomic_DNA"/>
</dbReference>
<reference evidence="3 4" key="1">
    <citation type="submission" date="2018-10" db="EMBL/GenBank/DDBJ databases">
        <title>Parasedimentitalea marina sp. nov., a psychrophilic bacterium isolated from deep seawater of the New Britain Trench.</title>
        <authorList>
            <person name="Cao J."/>
        </authorList>
    </citation>
    <scope>NUCLEOTIDE SEQUENCE [LARGE SCALE GENOMIC DNA]</scope>
    <source>
        <strain evidence="3 4">W43</strain>
    </source>
</reference>
<evidence type="ECO:0000256" key="1">
    <source>
        <dbReference type="SAM" id="SignalP"/>
    </source>
</evidence>
<dbReference type="Proteomes" id="UP000283063">
    <property type="component" value="Chromosome"/>
</dbReference>
<evidence type="ECO:0000313" key="3">
    <source>
        <dbReference type="EMBL" id="AZV79260.1"/>
    </source>
</evidence>
<accession>A0A3T0N5E4</accession>
<evidence type="ECO:0000313" key="4">
    <source>
        <dbReference type="Proteomes" id="UP000283063"/>
    </source>
</evidence>
<keyword evidence="3" id="KW-0378">Hydrolase</keyword>
<name>A0A3T0N5E4_9RHOB</name>
<dbReference type="InterPro" id="IPR029058">
    <property type="entry name" value="AB_hydrolase_fold"/>
</dbReference>
<feature type="signal peptide" evidence="1">
    <location>
        <begin position="1"/>
        <end position="23"/>
    </location>
</feature>
<keyword evidence="4" id="KW-1185">Reference proteome</keyword>
<proteinExistence type="predicted"/>
<sequence>MRNCKSCLLAIALVLLPLSPARADSGECVILLHGLARTETSFAVMEQVFKARDYKVVVPGYPSTDLPIPELADLTLPKAVAECGDRPVNFVTHSMGGILLRYWLQDNRPRQLGRTVMLGPPNHGSELVDELGDWEVFGLLNGPAGMQLGTGPDGVPERLPAVDFPLGVIAGNRSISPVFSNLIDGPDDGKVSVKSTMIEGMVGHLTLPVTHTFMMNNSKVIVQTLHFIEFGSFNETMSWIGSVHAIIEEVCDGLGCGNDETGDETETR</sequence>